<dbReference type="GO" id="GO:0005886">
    <property type="term" value="C:plasma membrane"/>
    <property type="evidence" value="ECO:0007669"/>
    <property type="project" value="TreeGrafter"/>
</dbReference>
<dbReference type="GO" id="GO:0005634">
    <property type="term" value="C:nucleus"/>
    <property type="evidence" value="ECO:0007669"/>
    <property type="project" value="TreeGrafter"/>
</dbReference>
<dbReference type="GO" id="GO:0008270">
    <property type="term" value="F:zinc ion binding"/>
    <property type="evidence" value="ECO:0007669"/>
    <property type="project" value="UniProtKB-KW"/>
</dbReference>
<accession>A0A8S1V3K4</accession>
<dbReference type="PROSITE" id="PS00518">
    <property type="entry name" value="ZF_RING_1"/>
    <property type="match status" value="1"/>
</dbReference>
<dbReference type="PANTHER" id="PTHR45943:SF2">
    <property type="entry name" value="RING-TYPE DOMAIN-CONTAINING PROTEIN"/>
    <property type="match status" value="1"/>
</dbReference>
<feature type="domain" description="RING-type" evidence="5">
    <location>
        <begin position="408"/>
        <end position="459"/>
    </location>
</feature>
<dbReference type="PANTHER" id="PTHR45943">
    <property type="entry name" value="E3 UBIQUITIN-PROTEIN LIGASE MYCBP2"/>
    <property type="match status" value="1"/>
</dbReference>
<reference evidence="6" key="1">
    <citation type="submission" date="2021-01" db="EMBL/GenBank/DDBJ databases">
        <authorList>
            <consortium name="Genoscope - CEA"/>
            <person name="William W."/>
        </authorList>
    </citation>
    <scope>NUCLEOTIDE SEQUENCE</scope>
</reference>
<dbReference type="FunFam" id="3.30.40.10:FF:001795">
    <property type="entry name" value="Uncharacterized protein"/>
    <property type="match status" value="1"/>
</dbReference>
<keyword evidence="7" id="KW-1185">Reference proteome</keyword>
<evidence type="ECO:0000259" key="5">
    <source>
        <dbReference type="PROSITE" id="PS50089"/>
    </source>
</evidence>
<dbReference type="OrthoDB" id="6050183at2759"/>
<dbReference type="EMBL" id="CAJJDO010000054">
    <property type="protein sequence ID" value="CAD8171033.1"/>
    <property type="molecule type" value="Genomic_DNA"/>
</dbReference>
<dbReference type="InterPro" id="IPR017907">
    <property type="entry name" value="Znf_RING_CS"/>
</dbReference>
<keyword evidence="2 4" id="KW-0863">Zinc-finger</keyword>
<evidence type="ECO:0000256" key="1">
    <source>
        <dbReference type="ARBA" id="ARBA00022723"/>
    </source>
</evidence>
<organism evidence="6 7">
    <name type="scientific">Paramecium pentaurelia</name>
    <dbReference type="NCBI Taxonomy" id="43138"/>
    <lineage>
        <taxon>Eukaryota</taxon>
        <taxon>Sar</taxon>
        <taxon>Alveolata</taxon>
        <taxon>Ciliophora</taxon>
        <taxon>Intramacronucleata</taxon>
        <taxon>Oligohymenophorea</taxon>
        <taxon>Peniculida</taxon>
        <taxon>Parameciidae</taxon>
        <taxon>Paramecium</taxon>
    </lineage>
</organism>
<name>A0A8S1V3K4_9CILI</name>
<evidence type="ECO:0000256" key="4">
    <source>
        <dbReference type="PROSITE-ProRule" id="PRU00175"/>
    </source>
</evidence>
<evidence type="ECO:0000313" key="7">
    <source>
        <dbReference type="Proteomes" id="UP000689195"/>
    </source>
</evidence>
<dbReference type="GO" id="GO:0061630">
    <property type="term" value="F:ubiquitin protein ligase activity"/>
    <property type="evidence" value="ECO:0007669"/>
    <property type="project" value="TreeGrafter"/>
</dbReference>
<sequence length="654" mass="76285">MYFECPCSFRKELEQESQIIEHIDICQEFNIDSPLCNMYKRANVEEISIEQLVTFLCDLKLQVERIENVLKIRGFRKKIMPIISDLNFDHCSKSTSGSKIRKNNVGIKQNNIVVRILQKTNSSEQQSFKINQESLNQDNQLNLTSSLSTHHYFEDEKSSNLIIHQTKETIQDQLITNCKQQQDEKIACEACRKTFYFNQDFEKLWFLENCGHVMCKLCIHRLAQEKYVENDGRILCQEIGCIAWIKAFELKQILGVDKFNDLDQKLAFKNQDIIECIKCKSQFFFEKGNPKDLVKDQQGKNISCEAQINYANNRFICKQCKTEQCRECKAVPFHIGMTCQEYKINSQANKCILCNFPCEGKVCNQDDCQKRFQRLCQNKLDCGHSCNGVKGEECLCLICSNQEPDDYCNMCFIEPLKSAPCIKTECGHIFHEECIFKKLDSKWNGYRIIFNYCTCPLCKKFLDIKHKEIKNKINQALQLKLYVQELCLERLHIEGMKQAQELIDPKSQFYQKPQEFAMDKFCFYECFKCKKPYFGGIKNCQANTDYNERTQFNKEDLICPSCCPISFEDICNQHGDKYIEFKCRFCCSVAVWFCGGTTHYCEPCHSGRNPNMNKPCPGLEKCPLRIKHKPTGQENALGCALCRTKRFDDILKQN</sequence>
<dbReference type="PROSITE" id="PS50089">
    <property type="entry name" value="ZF_RING_2"/>
    <property type="match status" value="1"/>
</dbReference>
<evidence type="ECO:0000256" key="3">
    <source>
        <dbReference type="ARBA" id="ARBA00022833"/>
    </source>
</evidence>
<keyword evidence="3" id="KW-0862">Zinc</keyword>
<gene>
    <name evidence="6" type="ORF">PPENT_87.1.T0540078</name>
</gene>
<protein>
    <recommendedName>
        <fullName evidence="5">RING-type domain-containing protein</fullName>
    </recommendedName>
</protein>
<comment type="caution">
    <text evidence="6">The sequence shown here is derived from an EMBL/GenBank/DDBJ whole genome shotgun (WGS) entry which is preliminary data.</text>
</comment>
<dbReference type="SMART" id="SM00184">
    <property type="entry name" value="RING"/>
    <property type="match status" value="2"/>
</dbReference>
<dbReference type="Proteomes" id="UP000689195">
    <property type="component" value="Unassembled WGS sequence"/>
</dbReference>
<evidence type="ECO:0000256" key="2">
    <source>
        <dbReference type="ARBA" id="ARBA00022771"/>
    </source>
</evidence>
<keyword evidence="1" id="KW-0479">Metal-binding</keyword>
<dbReference type="AlphaFoldDB" id="A0A8S1V3K4"/>
<dbReference type="InterPro" id="IPR001841">
    <property type="entry name" value="Znf_RING"/>
</dbReference>
<evidence type="ECO:0000313" key="6">
    <source>
        <dbReference type="EMBL" id="CAD8171033.1"/>
    </source>
</evidence>
<proteinExistence type="predicted"/>